<dbReference type="InterPro" id="IPR008407">
    <property type="entry name" value="Brnchd-chn_aa_trnsp_AzlD"/>
</dbReference>
<proteinExistence type="predicted"/>
<evidence type="ECO:0000256" key="1">
    <source>
        <dbReference type="SAM" id="Phobius"/>
    </source>
</evidence>
<organism evidence="2">
    <name type="scientific">Thermocrispum agreste</name>
    <dbReference type="NCBI Taxonomy" id="37925"/>
    <lineage>
        <taxon>Bacteria</taxon>
        <taxon>Bacillati</taxon>
        <taxon>Actinomycetota</taxon>
        <taxon>Actinomycetes</taxon>
        <taxon>Pseudonocardiales</taxon>
        <taxon>Pseudonocardiaceae</taxon>
        <taxon>Thermocrispum</taxon>
    </lineage>
</organism>
<keyword evidence="1" id="KW-0472">Membrane</keyword>
<dbReference type="STRING" id="1111738.GCA_000427905_02180"/>
<gene>
    <name evidence="2" type="ORF">DIU77_17220</name>
</gene>
<dbReference type="AlphaFoldDB" id="A0A2W4KR91"/>
<accession>A0A2W4KR91</accession>
<protein>
    <submittedName>
        <fullName evidence="2">Branched-chain amino acid transporter</fullName>
    </submittedName>
</protein>
<name>A0A2W4KR91_9PSEU</name>
<dbReference type="Pfam" id="PF05437">
    <property type="entry name" value="AzlD"/>
    <property type="match status" value="1"/>
</dbReference>
<evidence type="ECO:0000313" key="2">
    <source>
        <dbReference type="EMBL" id="PZM91029.1"/>
    </source>
</evidence>
<comment type="caution">
    <text evidence="2">The sequence shown here is derived from an EMBL/GenBank/DDBJ whole genome shotgun (WGS) entry which is preliminary data.</text>
</comment>
<dbReference type="EMBL" id="QGUI01000799">
    <property type="protein sequence ID" value="PZM91029.1"/>
    <property type="molecule type" value="Genomic_DNA"/>
</dbReference>
<sequence length="108" mass="10940">MTATATTLLVSALVLGLGTYGCRVVGPLLRDRFSLSPRVERLMVTATVVLLAALVATAAFVEGKAFAGWARPAGVLVGAVLAIRKAPFVVVVLAAAATAALLRLAGVP</sequence>
<keyword evidence="1" id="KW-1133">Transmembrane helix</keyword>
<feature type="transmembrane region" description="Helical" evidence="1">
    <location>
        <begin position="73"/>
        <end position="102"/>
    </location>
</feature>
<reference evidence="2" key="1">
    <citation type="submission" date="2018-05" db="EMBL/GenBank/DDBJ databases">
        <authorList>
            <person name="Lanie J.A."/>
            <person name="Ng W.-L."/>
            <person name="Kazmierczak K.M."/>
            <person name="Andrzejewski T.M."/>
            <person name="Davidsen T.M."/>
            <person name="Wayne K.J."/>
            <person name="Tettelin H."/>
            <person name="Glass J.I."/>
            <person name="Rusch D."/>
            <person name="Podicherti R."/>
            <person name="Tsui H.-C.T."/>
            <person name="Winkler M.E."/>
        </authorList>
    </citation>
    <scope>NUCLEOTIDE SEQUENCE</scope>
    <source>
        <strain evidence="2">ZC4RG45</strain>
    </source>
</reference>
<keyword evidence="1" id="KW-0812">Transmembrane</keyword>
<feature type="transmembrane region" description="Helical" evidence="1">
    <location>
        <begin position="42"/>
        <end position="61"/>
    </location>
</feature>